<evidence type="ECO:0000256" key="3">
    <source>
        <dbReference type="PROSITE-ProRule" id="PRU00221"/>
    </source>
</evidence>
<evidence type="ECO:0000256" key="2">
    <source>
        <dbReference type="ARBA" id="ARBA00022737"/>
    </source>
</evidence>
<keyword evidence="1 3" id="KW-0853">WD repeat</keyword>
<dbReference type="EMBL" id="MLYV02000932">
    <property type="protein sequence ID" value="PSR75085.1"/>
    <property type="molecule type" value="Genomic_DNA"/>
</dbReference>
<organism evidence="4 5">
    <name type="scientific">Hermanssonia centrifuga</name>
    <dbReference type="NCBI Taxonomy" id="98765"/>
    <lineage>
        <taxon>Eukaryota</taxon>
        <taxon>Fungi</taxon>
        <taxon>Dikarya</taxon>
        <taxon>Basidiomycota</taxon>
        <taxon>Agaricomycotina</taxon>
        <taxon>Agaricomycetes</taxon>
        <taxon>Polyporales</taxon>
        <taxon>Meruliaceae</taxon>
        <taxon>Hermanssonia</taxon>
    </lineage>
</organism>
<proteinExistence type="predicted"/>
<dbReference type="SMART" id="SM00320">
    <property type="entry name" value="WD40"/>
    <property type="match status" value="7"/>
</dbReference>
<dbReference type="SUPFAM" id="SSF50998">
    <property type="entry name" value="Quinoprotein alcohol dehydrogenase-like"/>
    <property type="match status" value="1"/>
</dbReference>
<dbReference type="PANTHER" id="PTHR19848">
    <property type="entry name" value="WD40 REPEAT PROTEIN"/>
    <property type="match status" value="1"/>
</dbReference>
<feature type="repeat" description="WD" evidence="3">
    <location>
        <begin position="985"/>
        <end position="1012"/>
    </location>
</feature>
<accession>A0A2R6NR30</accession>
<protein>
    <submittedName>
        <fullName evidence="4">Uncharacterized protein</fullName>
    </submittedName>
</protein>
<keyword evidence="2" id="KW-0677">Repeat</keyword>
<dbReference type="PROSITE" id="PS00678">
    <property type="entry name" value="WD_REPEATS_1"/>
    <property type="match status" value="1"/>
</dbReference>
<sequence>DQEELAGLLARRAKDFPPNLRILITSRAEFIIEIFRGRDNVVIQDMGAVDSTLEDIRLYVRSCLIFEPLFNLPKIDEQCCEELATASQGLFQWASVACAQIARRTPGLAPSDIYEELVGSARGVSRTNLLDALYKDVLSRLFDTKDEMVMDRFRSVLGMICYSFEPFSMDSLVAMCQSYCDAALVLQFLGSLLSGVTSDTSHDPVRPIHTSFRDFLLDPRRSDIFFVDSNDAHQIFTMASLCVMNKELVFNICQLNSSWDWNYDVADLADRIKKHIPQHLSYSCRFWGQHLLTASSLDSQFVHPFNTFLSEKLLSWLEVMSLTKSDAIKIFDELARLKSNHCFKALEGISMDAVHDITNFIQMSQPAILGSAPHIYLSALPFARPNSFVANKYLPKFPHTLRICNPSPAYWPVWRILLPDRDPKVSDLVFTPFGTCVVATKSGPYILDATSGSVIHEPPDGVDVSSGCSAVAICTSETAVQVAFATPESGSQIYIWSPHTGHTLTISIPLPDSHLSQSVLSLSFPDNTKLFAGSSNGDIYRIDLPTGEVTVLYHSNEPFSHVSFSSDGTLVAHWQTSGQAEVFNTTTQRHTMSQLLECGRCRDDYGTRYPHRPTISPKGTYIVACCRCQIILWDLTTGGCTNAACTDWPANKVAFSPDGRSFAYGGSARIFIWLVTASGPCRKCTIRWADPYGRVVAYSADGQHIFAYKGNAVYRQWHLDTVVPGGHVDRVGSTYISDDGRRIATRSRGARATMHLWDGATGKAIHPPPRMDGDTDLESIELASSMSPDGIFVVSVCKFGTIRLWESSTDAWRTVWQFEEGGESAAIEFSPDGRRFACGFGNELRVQDVETGEGTMTSVEGEIWQVRFSPDGKNIAVRDSWPYWRVINSETLEDVLRVTSYYPIAFSPDSTHLASYDDGSYDIVVQQMNGTIVQRLTPPRDFYHLEFLPSTTGVYLATAYKDITVWDMTSTPTPVLRLPCFATSVTSMACSRDGKRLVAGYNDGSVRVWDVSINSGNPAGHSPTPICFSTTPEHALPSSRLLIQHDCIANEDEADHYKTILEQRDTVNVNWELGEPDGWVTSPSRHRLLFWVPRDFRKRLLMPGQQLLLGDEPLELDLSQSVHGPDWAKCYQA</sequence>
<dbReference type="STRING" id="98765.A0A2R6NR30"/>
<keyword evidence="5" id="KW-1185">Reference proteome</keyword>
<name>A0A2R6NR30_9APHY</name>
<dbReference type="Gene3D" id="2.130.10.10">
    <property type="entry name" value="YVTN repeat-like/Quinoprotein amine dehydrogenase"/>
    <property type="match status" value="4"/>
</dbReference>
<evidence type="ECO:0000313" key="4">
    <source>
        <dbReference type="EMBL" id="PSR75085.1"/>
    </source>
</evidence>
<dbReference type="PROSITE" id="PS50294">
    <property type="entry name" value="WD_REPEATS_REGION"/>
    <property type="match status" value="1"/>
</dbReference>
<feature type="non-terminal residue" evidence="4">
    <location>
        <position position="1"/>
    </location>
</feature>
<dbReference type="SUPFAM" id="SSF50952">
    <property type="entry name" value="Soluble quinoprotein glucose dehydrogenase"/>
    <property type="match status" value="1"/>
</dbReference>
<comment type="caution">
    <text evidence="4">The sequence shown here is derived from an EMBL/GenBank/DDBJ whole genome shotgun (WGS) entry which is preliminary data.</text>
</comment>
<dbReference type="AlphaFoldDB" id="A0A2R6NR30"/>
<dbReference type="PANTHER" id="PTHR19848:SF8">
    <property type="entry name" value="F-BOX AND WD REPEAT DOMAIN CONTAINING 7"/>
    <property type="match status" value="1"/>
</dbReference>
<dbReference type="InterPro" id="IPR015943">
    <property type="entry name" value="WD40/YVTN_repeat-like_dom_sf"/>
</dbReference>
<dbReference type="PROSITE" id="PS50082">
    <property type="entry name" value="WD_REPEATS_2"/>
    <property type="match status" value="1"/>
</dbReference>
<evidence type="ECO:0000256" key="1">
    <source>
        <dbReference type="ARBA" id="ARBA00022574"/>
    </source>
</evidence>
<dbReference type="Pfam" id="PF00400">
    <property type="entry name" value="WD40"/>
    <property type="match status" value="1"/>
</dbReference>
<dbReference type="InterPro" id="IPR001680">
    <property type="entry name" value="WD40_rpt"/>
</dbReference>
<dbReference type="Proteomes" id="UP000186601">
    <property type="component" value="Unassembled WGS sequence"/>
</dbReference>
<gene>
    <name evidence="4" type="ORF">PHLCEN_2v9333</name>
</gene>
<dbReference type="InterPro" id="IPR011047">
    <property type="entry name" value="Quinoprotein_ADH-like_sf"/>
</dbReference>
<dbReference type="InterPro" id="IPR011041">
    <property type="entry name" value="Quinoprot_gluc/sorb_DH_b-prop"/>
</dbReference>
<reference evidence="4 5" key="1">
    <citation type="submission" date="2018-02" db="EMBL/GenBank/DDBJ databases">
        <title>Genome sequence of the basidiomycete white-rot fungus Phlebia centrifuga.</title>
        <authorList>
            <person name="Granchi Z."/>
            <person name="Peng M."/>
            <person name="de Vries R.P."/>
            <person name="Hilden K."/>
            <person name="Makela M.R."/>
            <person name="Grigoriev I."/>
            <person name="Riley R."/>
        </authorList>
    </citation>
    <scope>NUCLEOTIDE SEQUENCE [LARGE SCALE GENOMIC DNA]</scope>
    <source>
        <strain evidence="4 5">FBCC195</strain>
    </source>
</reference>
<dbReference type="InterPro" id="IPR019775">
    <property type="entry name" value="WD40_repeat_CS"/>
</dbReference>
<evidence type="ECO:0000313" key="5">
    <source>
        <dbReference type="Proteomes" id="UP000186601"/>
    </source>
</evidence>
<dbReference type="OrthoDB" id="2658414at2759"/>